<keyword evidence="1" id="KW-0472">Membrane</keyword>
<dbReference type="Gene3D" id="3.55.50.30">
    <property type="match status" value="1"/>
</dbReference>
<keyword evidence="1" id="KW-0812">Transmembrane</keyword>
<evidence type="ECO:0000256" key="1">
    <source>
        <dbReference type="SAM" id="Phobius"/>
    </source>
</evidence>
<gene>
    <name evidence="4" type="ORF">SAMN05216283_10199</name>
</gene>
<feature type="transmembrane region" description="Helical" evidence="1">
    <location>
        <begin position="79"/>
        <end position="100"/>
    </location>
</feature>
<feature type="domain" description="Protein FecR C-terminal" evidence="3">
    <location>
        <begin position="252"/>
        <end position="316"/>
    </location>
</feature>
<dbReference type="InterPro" id="IPR006860">
    <property type="entry name" value="FecR"/>
</dbReference>
<evidence type="ECO:0000313" key="5">
    <source>
        <dbReference type="Proteomes" id="UP000198964"/>
    </source>
</evidence>
<dbReference type="EMBL" id="FONW01000001">
    <property type="protein sequence ID" value="SFE42263.1"/>
    <property type="molecule type" value="Genomic_DNA"/>
</dbReference>
<accession>A0A1I2AGZ9</accession>
<organism evidence="4 5">
    <name type="scientific">Sunxiuqinia elliptica</name>
    <dbReference type="NCBI Taxonomy" id="655355"/>
    <lineage>
        <taxon>Bacteria</taxon>
        <taxon>Pseudomonadati</taxon>
        <taxon>Bacteroidota</taxon>
        <taxon>Bacteroidia</taxon>
        <taxon>Marinilabiliales</taxon>
        <taxon>Prolixibacteraceae</taxon>
        <taxon>Sunxiuqinia</taxon>
    </lineage>
</organism>
<evidence type="ECO:0000313" key="4">
    <source>
        <dbReference type="EMBL" id="SFE42263.1"/>
    </source>
</evidence>
<dbReference type="Pfam" id="PF04773">
    <property type="entry name" value="FecR"/>
    <property type="match status" value="1"/>
</dbReference>
<dbReference type="Pfam" id="PF16344">
    <property type="entry name" value="FecR_C"/>
    <property type="match status" value="1"/>
</dbReference>
<dbReference type="Proteomes" id="UP000198964">
    <property type="component" value="Unassembled WGS sequence"/>
</dbReference>
<dbReference type="PANTHER" id="PTHR30273:SF2">
    <property type="entry name" value="PROTEIN FECR"/>
    <property type="match status" value="1"/>
</dbReference>
<dbReference type="Gene3D" id="2.60.120.1440">
    <property type="match status" value="1"/>
</dbReference>
<evidence type="ECO:0000259" key="3">
    <source>
        <dbReference type="Pfam" id="PF16344"/>
    </source>
</evidence>
<evidence type="ECO:0000259" key="2">
    <source>
        <dbReference type="Pfam" id="PF04773"/>
    </source>
</evidence>
<keyword evidence="5" id="KW-1185">Reference proteome</keyword>
<dbReference type="PIRSF" id="PIRSF018266">
    <property type="entry name" value="FecR"/>
    <property type="match status" value="1"/>
</dbReference>
<dbReference type="PANTHER" id="PTHR30273">
    <property type="entry name" value="PERIPLASMIC SIGNAL SENSOR AND SIGMA FACTOR ACTIVATOR FECR-RELATED"/>
    <property type="match status" value="1"/>
</dbReference>
<dbReference type="InterPro" id="IPR032508">
    <property type="entry name" value="FecR_C"/>
</dbReference>
<dbReference type="STRING" id="655355.SAMN05216283_10199"/>
<proteinExistence type="predicted"/>
<sequence>MESNLIAKILSGTATEDEKSEYYNTLQKSQAKEELHYEMKNLWVKVSKKKYDIDKKKELASLWRHIDKKKSQRTNIYRVFRYAAIVILALGVGILGTLYVRQNTTTANIISQTYKAEKGSVAKIEVDEGTTIWLNSATELRYISNPETGERKVYLSGEALFDVKHVAESPFVVYAGNIGIYDFGTTFNVKAYKGNQEIETTLIEGNVELRDEAGRSLLALNPGQIAIYEQSSTRLRLEEANVSAIAAWREGKFVFHNKSLESICKELENWYDVEFRFDNEEIREEIYTGKIKRSTTVHYVLKMLKITTNLNFKIIEKPGGPDLVIIY</sequence>
<keyword evidence="1" id="KW-1133">Transmembrane helix</keyword>
<feature type="domain" description="FecR protein" evidence="2">
    <location>
        <begin position="113"/>
        <end position="208"/>
    </location>
</feature>
<reference evidence="4 5" key="1">
    <citation type="submission" date="2016-10" db="EMBL/GenBank/DDBJ databases">
        <authorList>
            <person name="de Groot N.N."/>
        </authorList>
    </citation>
    <scope>NUCLEOTIDE SEQUENCE [LARGE SCALE GENOMIC DNA]</scope>
    <source>
        <strain evidence="4 5">CGMCC 1.9156</strain>
    </source>
</reference>
<protein>
    <submittedName>
        <fullName evidence="4">FecR family protein</fullName>
    </submittedName>
</protein>
<dbReference type="GO" id="GO:0016989">
    <property type="term" value="F:sigma factor antagonist activity"/>
    <property type="evidence" value="ECO:0007669"/>
    <property type="project" value="TreeGrafter"/>
</dbReference>
<dbReference type="InterPro" id="IPR012373">
    <property type="entry name" value="Ferrdict_sens_TM"/>
</dbReference>
<dbReference type="RefSeq" id="WP_170846811.1">
    <property type="nucleotide sequence ID" value="NZ_FONW01000001.1"/>
</dbReference>
<dbReference type="AlphaFoldDB" id="A0A1I2AGZ9"/>
<name>A0A1I2AGZ9_9BACT</name>